<proteinExistence type="predicted"/>
<dbReference type="Proteomes" id="UP000823388">
    <property type="component" value="Chromosome 9N"/>
</dbReference>
<protein>
    <submittedName>
        <fullName evidence="2">Uncharacterized protein</fullName>
    </submittedName>
</protein>
<feature type="compositionally biased region" description="Low complexity" evidence="1">
    <location>
        <begin position="137"/>
        <end position="161"/>
    </location>
</feature>
<feature type="region of interest" description="Disordered" evidence="1">
    <location>
        <begin position="1"/>
        <end position="24"/>
    </location>
</feature>
<evidence type="ECO:0000256" key="1">
    <source>
        <dbReference type="SAM" id="MobiDB-lite"/>
    </source>
</evidence>
<feature type="region of interest" description="Disordered" evidence="1">
    <location>
        <begin position="133"/>
        <end position="218"/>
    </location>
</feature>
<evidence type="ECO:0000313" key="3">
    <source>
        <dbReference type="Proteomes" id="UP000823388"/>
    </source>
</evidence>
<comment type="caution">
    <text evidence="2">The sequence shown here is derived from an EMBL/GenBank/DDBJ whole genome shotgun (WGS) entry which is preliminary data.</text>
</comment>
<name>A0A8T0MPB3_PANVG</name>
<gene>
    <name evidence="2" type="ORF">PVAP13_9NG251773</name>
</gene>
<dbReference type="EMBL" id="CM029054">
    <property type="protein sequence ID" value="KAG2537159.1"/>
    <property type="molecule type" value="Genomic_DNA"/>
</dbReference>
<accession>A0A8T0MPB3</accession>
<keyword evidence="3" id="KW-1185">Reference proteome</keyword>
<organism evidence="2 3">
    <name type="scientific">Panicum virgatum</name>
    <name type="common">Blackwell switchgrass</name>
    <dbReference type="NCBI Taxonomy" id="38727"/>
    <lineage>
        <taxon>Eukaryota</taxon>
        <taxon>Viridiplantae</taxon>
        <taxon>Streptophyta</taxon>
        <taxon>Embryophyta</taxon>
        <taxon>Tracheophyta</taxon>
        <taxon>Spermatophyta</taxon>
        <taxon>Magnoliopsida</taxon>
        <taxon>Liliopsida</taxon>
        <taxon>Poales</taxon>
        <taxon>Poaceae</taxon>
        <taxon>PACMAD clade</taxon>
        <taxon>Panicoideae</taxon>
        <taxon>Panicodae</taxon>
        <taxon>Paniceae</taxon>
        <taxon>Panicinae</taxon>
        <taxon>Panicum</taxon>
        <taxon>Panicum sect. Hiantes</taxon>
    </lineage>
</organism>
<evidence type="ECO:0000313" key="2">
    <source>
        <dbReference type="EMBL" id="KAG2537159.1"/>
    </source>
</evidence>
<sequence length="246" mass="26130">MGMDEDYSDGNGNEGSARGGLVAAESGNDGGTELWFPMVAALRRATAAAAKSWGGRSGQAGYTRMTRRRSRLRCRSTWAHGAAWPSGSAEWPAPLAPICKTNWLGLGHNSADRILGQANPPLRLRILQYSRAAEPSPRLAPDTAAARPRPPSRVRSSAPTTHLPARPGTERPRPRLGPTGPHPSNPSRPAAAGTSCPDLTAGTRTARRPPSPHALQNLSREHGTGLADHLRTAPHWVLDPGRAACR</sequence>
<reference evidence="2" key="1">
    <citation type="submission" date="2020-05" db="EMBL/GenBank/DDBJ databases">
        <title>WGS assembly of Panicum virgatum.</title>
        <authorList>
            <person name="Lovell J.T."/>
            <person name="Jenkins J."/>
            <person name="Shu S."/>
            <person name="Juenger T.E."/>
            <person name="Schmutz J."/>
        </authorList>
    </citation>
    <scope>NUCLEOTIDE SEQUENCE</scope>
    <source>
        <strain evidence="2">AP13</strain>
    </source>
</reference>
<dbReference type="AlphaFoldDB" id="A0A8T0MPB3"/>